<gene>
    <name evidence="2" type="ORF">POI8812_00935</name>
</gene>
<dbReference type="Proteomes" id="UP000244932">
    <property type="component" value="Unassembled WGS sequence"/>
</dbReference>
<evidence type="ECO:0000256" key="1">
    <source>
        <dbReference type="SAM" id="SignalP"/>
    </source>
</evidence>
<protein>
    <recommendedName>
        <fullName evidence="4">Peptidase C-terminal archaeal/bacterial domain-containing protein</fullName>
    </recommendedName>
</protein>
<dbReference type="PROSITE" id="PS51257">
    <property type="entry name" value="PROKAR_LIPOPROTEIN"/>
    <property type="match status" value="1"/>
</dbReference>
<dbReference type="EMBL" id="OMKW01000001">
    <property type="protein sequence ID" value="SPF28633.1"/>
    <property type="molecule type" value="Genomic_DNA"/>
</dbReference>
<name>A0A2R8A8T5_9RHOB</name>
<feature type="signal peptide" evidence="1">
    <location>
        <begin position="1"/>
        <end position="19"/>
    </location>
</feature>
<feature type="chain" id="PRO_5015313130" description="Peptidase C-terminal archaeal/bacterial domain-containing protein" evidence="1">
    <location>
        <begin position="20"/>
        <end position="152"/>
    </location>
</feature>
<organism evidence="2 3">
    <name type="scientific">Pontivivens insulae</name>
    <dbReference type="NCBI Taxonomy" id="1639689"/>
    <lineage>
        <taxon>Bacteria</taxon>
        <taxon>Pseudomonadati</taxon>
        <taxon>Pseudomonadota</taxon>
        <taxon>Alphaproteobacteria</taxon>
        <taxon>Rhodobacterales</taxon>
        <taxon>Paracoccaceae</taxon>
        <taxon>Pontivivens</taxon>
    </lineage>
</organism>
<evidence type="ECO:0000313" key="3">
    <source>
        <dbReference type="Proteomes" id="UP000244932"/>
    </source>
</evidence>
<proteinExistence type="predicted"/>
<dbReference type="RefSeq" id="WP_108781318.1">
    <property type="nucleotide sequence ID" value="NZ_OMKW01000001.1"/>
</dbReference>
<sequence>MRALALIISLLMAPVVAIACPNWQGQPHFGTARLSAGFLPDPYNVNVTAGGVNQISRCINGGWAGYVSTRPDFDLYWSGSASQLTIAAESGADTVLLINDPNGTWHWSDDYRGLNPAITFRYPVQGLYDIWVGTYDGRRGQGARLVITEYNY</sequence>
<keyword evidence="3" id="KW-1185">Reference proteome</keyword>
<keyword evidence="1" id="KW-0732">Signal</keyword>
<evidence type="ECO:0008006" key="4">
    <source>
        <dbReference type="Google" id="ProtNLM"/>
    </source>
</evidence>
<accession>A0A2R8A8T5</accession>
<reference evidence="2 3" key="1">
    <citation type="submission" date="2018-03" db="EMBL/GenBank/DDBJ databases">
        <authorList>
            <person name="Keele B.F."/>
        </authorList>
    </citation>
    <scope>NUCLEOTIDE SEQUENCE [LARGE SCALE GENOMIC DNA]</scope>
    <source>
        <strain evidence="2 3">CeCT 8812</strain>
    </source>
</reference>
<dbReference type="AlphaFoldDB" id="A0A2R8A8T5"/>
<evidence type="ECO:0000313" key="2">
    <source>
        <dbReference type="EMBL" id="SPF28633.1"/>
    </source>
</evidence>
<dbReference type="OrthoDB" id="5973611at2"/>